<feature type="domain" description="Ion transport" evidence="6">
    <location>
        <begin position="148"/>
        <end position="384"/>
    </location>
</feature>
<dbReference type="Gene3D" id="1.10.287.70">
    <property type="match status" value="1"/>
</dbReference>
<dbReference type="AlphaFoldDB" id="A0AA36MWF1"/>
<keyword evidence="3 5" id="KW-1133">Transmembrane helix</keyword>
<dbReference type="EMBL" id="CAUJNA010000890">
    <property type="protein sequence ID" value="CAJ1382276.1"/>
    <property type="molecule type" value="Genomic_DNA"/>
</dbReference>
<keyword evidence="8" id="KW-1185">Reference proteome</keyword>
<dbReference type="Gene3D" id="1.20.120.350">
    <property type="entry name" value="Voltage-gated potassium channels. Chain C"/>
    <property type="match status" value="1"/>
</dbReference>
<keyword evidence="4 5" id="KW-0472">Membrane</keyword>
<protein>
    <recommendedName>
        <fullName evidence="6">Ion transport domain-containing protein</fullName>
    </recommendedName>
</protein>
<evidence type="ECO:0000256" key="5">
    <source>
        <dbReference type="SAM" id="Phobius"/>
    </source>
</evidence>
<reference evidence="7" key="1">
    <citation type="submission" date="2023-08" db="EMBL/GenBank/DDBJ databases">
        <authorList>
            <person name="Chen Y."/>
            <person name="Shah S."/>
            <person name="Dougan E. K."/>
            <person name="Thang M."/>
            <person name="Chan C."/>
        </authorList>
    </citation>
    <scope>NUCLEOTIDE SEQUENCE</scope>
</reference>
<dbReference type="Pfam" id="PF00520">
    <property type="entry name" value="Ion_trans"/>
    <property type="match status" value="1"/>
</dbReference>
<dbReference type="GO" id="GO:0005216">
    <property type="term" value="F:monoatomic ion channel activity"/>
    <property type="evidence" value="ECO:0007669"/>
    <property type="project" value="InterPro"/>
</dbReference>
<organism evidence="7 8">
    <name type="scientific">Effrenium voratum</name>
    <dbReference type="NCBI Taxonomy" id="2562239"/>
    <lineage>
        <taxon>Eukaryota</taxon>
        <taxon>Sar</taxon>
        <taxon>Alveolata</taxon>
        <taxon>Dinophyceae</taxon>
        <taxon>Suessiales</taxon>
        <taxon>Symbiodiniaceae</taxon>
        <taxon>Effrenium</taxon>
    </lineage>
</organism>
<dbReference type="InterPro" id="IPR005821">
    <property type="entry name" value="Ion_trans_dom"/>
</dbReference>
<feature type="transmembrane region" description="Helical" evidence="5">
    <location>
        <begin position="197"/>
        <end position="216"/>
    </location>
</feature>
<dbReference type="Proteomes" id="UP001178507">
    <property type="component" value="Unassembled WGS sequence"/>
</dbReference>
<evidence type="ECO:0000313" key="7">
    <source>
        <dbReference type="EMBL" id="CAJ1382276.1"/>
    </source>
</evidence>
<evidence type="ECO:0000256" key="3">
    <source>
        <dbReference type="ARBA" id="ARBA00022989"/>
    </source>
</evidence>
<sequence>MEAMVEESVQAKVSLQTEREQLKAVEASFITLTQCLESTLNRLEAAVAQPAVARQFDWDSQQKEVALLPETVDPYPRPIKESCELKPTLVNCESKDSALDPEELPKVEAVKTDATATYTMEEAEATRSMHLISGVKSPEGMFALCQNYLDYVAGALVMLNSIAMMVELQMEGMSIGFRLGLHGETIPLEDVSRVFETIDAVFVFVFLFELLLRVFLERSKLLRDSAFWFDAFLVVAGLADMYLIMPLASIAGEPKNVAMLRLVRALKALRAIRMVRTLRLFRGLRVLVKACQCFLPSLGWSMVLLGVFMSMGALILATLLQDFLLNPDADETDREWIWMKYGTAYRASWTLYEITFAGNWPTNVRPVLEKVSQVYVIFFLLYITASGEAPKDQKD</sequence>
<evidence type="ECO:0000256" key="1">
    <source>
        <dbReference type="ARBA" id="ARBA00004141"/>
    </source>
</evidence>
<dbReference type="GO" id="GO:0016020">
    <property type="term" value="C:membrane"/>
    <property type="evidence" value="ECO:0007669"/>
    <property type="project" value="UniProtKB-SubCell"/>
</dbReference>
<feature type="transmembrane region" description="Helical" evidence="5">
    <location>
        <begin position="228"/>
        <end position="251"/>
    </location>
</feature>
<comment type="subcellular location">
    <subcellularLocation>
        <location evidence="1">Membrane</location>
        <topology evidence="1">Multi-pass membrane protein</topology>
    </subcellularLocation>
</comment>
<gene>
    <name evidence="7" type="ORF">EVOR1521_LOCUS9680</name>
</gene>
<comment type="caution">
    <text evidence="7">The sequence shown here is derived from an EMBL/GenBank/DDBJ whole genome shotgun (WGS) entry which is preliminary data.</text>
</comment>
<proteinExistence type="predicted"/>
<evidence type="ECO:0000256" key="4">
    <source>
        <dbReference type="ARBA" id="ARBA00023136"/>
    </source>
</evidence>
<keyword evidence="2 5" id="KW-0812">Transmembrane</keyword>
<evidence type="ECO:0000256" key="2">
    <source>
        <dbReference type="ARBA" id="ARBA00022692"/>
    </source>
</evidence>
<evidence type="ECO:0000259" key="6">
    <source>
        <dbReference type="Pfam" id="PF00520"/>
    </source>
</evidence>
<name>A0AA36MWF1_9DINO</name>
<accession>A0AA36MWF1</accession>
<evidence type="ECO:0000313" key="8">
    <source>
        <dbReference type="Proteomes" id="UP001178507"/>
    </source>
</evidence>
<dbReference type="InterPro" id="IPR027359">
    <property type="entry name" value="Volt_channel_dom_sf"/>
</dbReference>
<feature type="transmembrane region" description="Helical" evidence="5">
    <location>
        <begin position="298"/>
        <end position="320"/>
    </location>
</feature>
<dbReference type="SUPFAM" id="SSF81324">
    <property type="entry name" value="Voltage-gated potassium channels"/>
    <property type="match status" value="1"/>
</dbReference>